<dbReference type="PROSITE" id="PS50995">
    <property type="entry name" value="HTH_MARR_2"/>
    <property type="match status" value="1"/>
</dbReference>
<dbReference type="InterPro" id="IPR036390">
    <property type="entry name" value="WH_DNA-bd_sf"/>
</dbReference>
<name>E5YA89_BILW3</name>
<dbReference type="GO" id="GO:0003700">
    <property type="term" value="F:DNA-binding transcription factor activity"/>
    <property type="evidence" value="ECO:0007669"/>
    <property type="project" value="InterPro"/>
</dbReference>
<evidence type="ECO:0000313" key="3">
    <source>
        <dbReference type="Proteomes" id="UP000006034"/>
    </source>
</evidence>
<dbReference type="SUPFAM" id="SSF46785">
    <property type="entry name" value="Winged helix' DNA-binding domain"/>
    <property type="match status" value="1"/>
</dbReference>
<dbReference type="AlphaFoldDB" id="E5YA89"/>
<keyword evidence="3" id="KW-1185">Reference proteome</keyword>
<dbReference type="PANTHER" id="PTHR33164:SF105">
    <property type="entry name" value="TRANSCRIPTIONAL REPRESSOR PROTEIN-RELATED"/>
    <property type="match status" value="1"/>
</dbReference>
<accession>E5YA89</accession>
<reference evidence="2 3" key="2">
    <citation type="submission" date="2013-04" db="EMBL/GenBank/DDBJ databases">
        <title>The Genome Sequence of Bilophila wadsworthia 3_1_6.</title>
        <authorList>
            <consortium name="The Broad Institute Genomics Platform"/>
            <person name="Earl A."/>
            <person name="Ward D."/>
            <person name="Feldgarden M."/>
            <person name="Gevers D."/>
            <person name="Sibley C."/>
            <person name="Strauss J."/>
            <person name="Allen-Vercoe E."/>
            <person name="Walker B."/>
            <person name="Young S."/>
            <person name="Zeng Q."/>
            <person name="Gargeya S."/>
            <person name="Fitzgerald M."/>
            <person name="Haas B."/>
            <person name="Abouelleil A."/>
            <person name="Allen A.W."/>
            <person name="Alvarado L."/>
            <person name="Arachchi H.M."/>
            <person name="Berlin A.M."/>
            <person name="Chapman S.B."/>
            <person name="Gainer-Dewar J."/>
            <person name="Goldberg J."/>
            <person name="Griggs A."/>
            <person name="Gujja S."/>
            <person name="Hansen M."/>
            <person name="Howarth C."/>
            <person name="Imamovic A."/>
            <person name="Ireland A."/>
            <person name="Larimer J."/>
            <person name="McCowan C."/>
            <person name="Murphy C."/>
            <person name="Pearson M."/>
            <person name="Poon T.W."/>
            <person name="Priest M."/>
            <person name="Roberts A."/>
            <person name="Saif S."/>
            <person name="Shea T."/>
            <person name="Sisk P."/>
            <person name="Sykes S."/>
            <person name="Wortman J."/>
            <person name="Nusbaum C."/>
            <person name="Birren B."/>
        </authorList>
    </citation>
    <scope>NUCLEOTIDE SEQUENCE [LARGE SCALE GENOMIC DNA]</scope>
    <source>
        <strain evidence="2 3">3_1_6</strain>
    </source>
</reference>
<evidence type="ECO:0000259" key="1">
    <source>
        <dbReference type="PROSITE" id="PS50995"/>
    </source>
</evidence>
<feature type="domain" description="HTH marR-type" evidence="1">
    <location>
        <begin position="1"/>
        <end position="143"/>
    </location>
</feature>
<dbReference type="EMBL" id="ADCP02000001">
    <property type="protein sequence ID" value="EFV43090.1"/>
    <property type="molecule type" value="Genomic_DNA"/>
</dbReference>
<proteinExistence type="predicted"/>
<dbReference type="GO" id="GO:0006950">
    <property type="term" value="P:response to stress"/>
    <property type="evidence" value="ECO:0007669"/>
    <property type="project" value="TreeGrafter"/>
</dbReference>
<dbReference type="InterPro" id="IPR000835">
    <property type="entry name" value="HTH_MarR-typ"/>
</dbReference>
<dbReference type="Gene3D" id="1.10.10.10">
    <property type="entry name" value="Winged helix-like DNA-binding domain superfamily/Winged helix DNA-binding domain"/>
    <property type="match status" value="1"/>
</dbReference>
<dbReference type="GeneID" id="78084502"/>
<dbReference type="RefSeq" id="WP_005029554.1">
    <property type="nucleotide sequence ID" value="NZ_KE150238.1"/>
</dbReference>
<dbReference type="OrthoDB" id="195851at2"/>
<dbReference type="InterPro" id="IPR036388">
    <property type="entry name" value="WH-like_DNA-bd_sf"/>
</dbReference>
<dbReference type="InterPro" id="IPR039422">
    <property type="entry name" value="MarR/SlyA-like"/>
</dbReference>
<protein>
    <recommendedName>
        <fullName evidence="1">HTH marR-type domain-containing protein</fullName>
    </recommendedName>
</protein>
<gene>
    <name evidence="2" type="ORF">HMPREF0179_03109</name>
</gene>
<dbReference type="SMART" id="SM00347">
    <property type="entry name" value="HTH_MARR"/>
    <property type="match status" value="1"/>
</dbReference>
<dbReference type="Proteomes" id="UP000006034">
    <property type="component" value="Unassembled WGS sequence"/>
</dbReference>
<dbReference type="Pfam" id="PF01047">
    <property type="entry name" value="MarR"/>
    <property type="match status" value="1"/>
</dbReference>
<sequence length="147" mass="16535">MESLTKEYASPVCVCMQLRKAGRVVTQSYDRCLRPVGIRGTQFALLKRIACMRRPFITDIGKVLCMDQTTATRNIGLLERAGFVAVGVHPDDARKKVVELTPEGQAKLEEAFPLWEEAQREIREYLGDDRLGNLCSLLQVLSDFSSE</sequence>
<organism evidence="2 3">
    <name type="scientific">Bilophila wadsworthia (strain 3_1_6)</name>
    <dbReference type="NCBI Taxonomy" id="563192"/>
    <lineage>
        <taxon>Bacteria</taxon>
        <taxon>Pseudomonadati</taxon>
        <taxon>Thermodesulfobacteriota</taxon>
        <taxon>Desulfovibrionia</taxon>
        <taxon>Desulfovibrionales</taxon>
        <taxon>Desulfovibrionaceae</taxon>
        <taxon>Bilophila</taxon>
    </lineage>
</organism>
<dbReference type="eggNOG" id="COG1846">
    <property type="taxonomic scope" value="Bacteria"/>
</dbReference>
<evidence type="ECO:0000313" key="2">
    <source>
        <dbReference type="EMBL" id="EFV43090.1"/>
    </source>
</evidence>
<reference evidence="2 3" key="1">
    <citation type="submission" date="2010-10" db="EMBL/GenBank/DDBJ databases">
        <authorList>
            <consortium name="The Broad Institute Genome Sequencing Platform"/>
            <person name="Ward D."/>
            <person name="Earl A."/>
            <person name="Feldgarden M."/>
            <person name="Young S.K."/>
            <person name="Gargeya S."/>
            <person name="Zeng Q."/>
            <person name="Alvarado L."/>
            <person name="Berlin A."/>
            <person name="Bochicchio J."/>
            <person name="Chapman S.B."/>
            <person name="Chen Z."/>
            <person name="Freedman E."/>
            <person name="Gellesch M."/>
            <person name="Goldberg J."/>
            <person name="Griggs A."/>
            <person name="Gujja S."/>
            <person name="Heilman E."/>
            <person name="Heiman D."/>
            <person name="Howarth C."/>
            <person name="Mehta T."/>
            <person name="Neiman D."/>
            <person name="Pearson M."/>
            <person name="Roberts A."/>
            <person name="Saif S."/>
            <person name="Shea T."/>
            <person name="Shenoy N."/>
            <person name="Sisk P."/>
            <person name="Stolte C."/>
            <person name="Sykes S."/>
            <person name="White J."/>
            <person name="Yandava C."/>
            <person name="Allen-Vercoe E."/>
            <person name="Sibley C."/>
            <person name="Ambrose C.E."/>
            <person name="Strauss J."/>
            <person name="Daigneault M."/>
            <person name="Haas B."/>
            <person name="Nusbaum C."/>
            <person name="Birren B."/>
        </authorList>
    </citation>
    <scope>NUCLEOTIDE SEQUENCE [LARGE SCALE GENOMIC DNA]</scope>
    <source>
        <strain evidence="2 3">3_1_6</strain>
    </source>
</reference>
<dbReference type="HOGENOM" id="CLU_083287_35_2_7"/>
<dbReference type="STRING" id="563192.HMPREF0179_03109"/>
<dbReference type="PANTHER" id="PTHR33164">
    <property type="entry name" value="TRANSCRIPTIONAL REGULATOR, MARR FAMILY"/>
    <property type="match status" value="1"/>
</dbReference>
<comment type="caution">
    <text evidence="2">The sequence shown here is derived from an EMBL/GenBank/DDBJ whole genome shotgun (WGS) entry which is preliminary data.</text>
</comment>